<evidence type="ECO:0000313" key="3">
    <source>
        <dbReference type="EMBL" id="OGL86561.1"/>
    </source>
</evidence>
<gene>
    <name evidence="3" type="ORF">A3I41_04715</name>
</gene>
<protein>
    <submittedName>
        <fullName evidence="3">Uncharacterized protein</fullName>
    </submittedName>
</protein>
<sequence>MLQGGLMPRTIFLSPDPRPNHPFTVTFAIEGLDASGKPLAVVGDEYCVTCATSGVILFDAHLVKIAHVDEKSNHRAEIAFVSRDGFQDGGKTFSLAVTHSEDPTIREERDVSVAAPLAATAATPVLPIPPVALPAPAAPLALPAIATGPGTPRPGVPLIGGPAPAAALAAPTVTPTAATPLAPATPPAPIPPPFRNTIHPLVYALGIGIVFAIVLVGVQYNAEPSKAVENQAPQATSVPATSDTPDAGNQPDTHEPADARVNSLKTSIPPKAPTAPQEQPQSKPCGACP</sequence>
<organism evidence="3 4">
    <name type="scientific">Candidatus Uhrbacteria bacterium RIFCSPLOWO2_02_FULL_48_18</name>
    <dbReference type="NCBI Taxonomy" id="1802408"/>
    <lineage>
        <taxon>Bacteria</taxon>
        <taxon>Candidatus Uhriibacteriota</taxon>
    </lineage>
</organism>
<keyword evidence="2" id="KW-1133">Transmembrane helix</keyword>
<keyword evidence="2" id="KW-0812">Transmembrane</keyword>
<dbReference type="AlphaFoldDB" id="A0A1F7V807"/>
<evidence type="ECO:0000256" key="1">
    <source>
        <dbReference type="SAM" id="MobiDB-lite"/>
    </source>
</evidence>
<dbReference type="EMBL" id="MGEQ01000008">
    <property type="protein sequence ID" value="OGL86561.1"/>
    <property type="molecule type" value="Genomic_DNA"/>
</dbReference>
<feature type="region of interest" description="Disordered" evidence="1">
    <location>
        <begin position="227"/>
        <end position="289"/>
    </location>
</feature>
<feature type="compositionally biased region" description="Polar residues" evidence="1">
    <location>
        <begin position="231"/>
        <end position="244"/>
    </location>
</feature>
<reference evidence="3 4" key="1">
    <citation type="journal article" date="2016" name="Nat. Commun.">
        <title>Thousands of microbial genomes shed light on interconnected biogeochemical processes in an aquifer system.</title>
        <authorList>
            <person name="Anantharaman K."/>
            <person name="Brown C.T."/>
            <person name="Hug L.A."/>
            <person name="Sharon I."/>
            <person name="Castelle C.J."/>
            <person name="Probst A.J."/>
            <person name="Thomas B.C."/>
            <person name="Singh A."/>
            <person name="Wilkins M.J."/>
            <person name="Karaoz U."/>
            <person name="Brodie E.L."/>
            <person name="Williams K.H."/>
            <person name="Hubbard S.S."/>
            <person name="Banfield J.F."/>
        </authorList>
    </citation>
    <scope>NUCLEOTIDE SEQUENCE [LARGE SCALE GENOMIC DNA]</scope>
</reference>
<accession>A0A1F7V807</accession>
<name>A0A1F7V807_9BACT</name>
<feature type="transmembrane region" description="Helical" evidence="2">
    <location>
        <begin position="201"/>
        <end position="220"/>
    </location>
</feature>
<evidence type="ECO:0000256" key="2">
    <source>
        <dbReference type="SAM" id="Phobius"/>
    </source>
</evidence>
<evidence type="ECO:0000313" key="4">
    <source>
        <dbReference type="Proteomes" id="UP000176593"/>
    </source>
</evidence>
<dbReference type="Proteomes" id="UP000176593">
    <property type="component" value="Unassembled WGS sequence"/>
</dbReference>
<proteinExistence type="predicted"/>
<keyword evidence="2" id="KW-0472">Membrane</keyword>
<comment type="caution">
    <text evidence="3">The sequence shown here is derived from an EMBL/GenBank/DDBJ whole genome shotgun (WGS) entry which is preliminary data.</text>
</comment>